<evidence type="ECO:0000313" key="2">
    <source>
        <dbReference type="Proteomes" id="UP000177939"/>
    </source>
</evidence>
<evidence type="ECO:0000313" key="1">
    <source>
        <dbReference type="EMBL" id="OGF40462.1"/>
    </source>
</evidence>
<gene>
    <name evidence="1" type="ORF">A2477_01915</name>
</gene>
<evidence type="ECO:0008006" key="3">
    <source>
        <dbReference type="Google" id="ProtNLM"/>
    </source>
</evidence>
<name>A0A1F5TNA5_9BACT</name>
<dbReference type="InterPro" id="IPR038695">
    <property type="entry name" value="Saro_0823-like_sf"/>
</dbReference>
<accession>A0A1F5TNA5</accession>
<dbReference type="InterPro" id="IPR003795">
    <property type="entry name" value="DUF192"/>
</dbReference>
<dbReference type="Pfam" id="PF02643">
    <property type="entry name" value="DUF192"/>
    <property type="match status" value="1"/>
</dbReference>
<protein>
    <recommendedName>
        <fullName evidence="3">DUF192 domain-containing protein</fullName>
    </recommendedName>
</protein>
<organism evidence="1 2">
    <name type="scientific">Candidatus Falkowbacteria bacterium RIFOXYC2_FULL_47_12</name>
    <dbReference type="NCBI Taxonomy" id="1798004"/>
    <lineage>
        <taxon>Bacteria</taxon>
        <taxon>Candidatus Falkowiibacteriota</taxon>
    </lineage>
</organism>
<proteinExistence type="predicted"/>
<reference evidence="1 2" key="1">
    <citation type="journal article" date="2016" name="Nat. Commun.">
        <title>Thousands of microbial genomes shed light on interconnected biogeochemical processes in an aquifer system.</title>
        <authorList>
            <person name="Anantharaman K."/>
            <person name="Brown C.T."/>
            <person name="Hug L.A."/>
            <person name="Sharon I."/>
            <person name="Castelle C.J."/>
            <person name="Probst A.J."/>
            <person name="Thomas B.C."/>
            <person name="Singh A."/>
            <person name="Wilkins M.J."/>
            <person name="Karaoz U."/>
            <person name="Brodie E.L."/>
            <person name="Williams K.H."/>
            <person name="Hubbard S.S."/>
            <person name="Banfield J.F."/>
        </authorList>
    </citation>
    <scope>NUCLEOTIDE SEQUENCE [LARGE SCALE GENOMIC DNA]</scope>
</reference>
<dbReference type="PANTHER" id="PTHR37953">
    <property type="entry name" value="UPF0127 PROTEIN MJ1496"/>
    <property type="match status" value="1"/>
</dbReference>
<dbReference type="Proteomes" id="UP000177939">
    <property type="component" value="Unassembled WGS sequence"/>
</dbReference>
<dbReference type="AlphaFoldDB" id="A0A1F5TNA5"/>
<dbReference type="EMBL" id="MFGL01000024">
    <property type="protein sequence ID" value="OGF40462.1"/>
    <property type="molecule type" value="Genomic_DNA"/>
</dbReference>
<dbReference type="Gene3D" id="2.60.120.1140">
    <property type="entry name" value="Protein of unknown function DUF192"/>
    <property type="match status" value="1"/>
</dbReference>
<dbReference type="PANTHER" id="PTHR37953:SF1">
    <property type="entry name" value="UPF0127 PROTEIN MJ1496"/>
    <property type="match status" value="1"/>
</dbReference>
<sequence>MLLSRETTGATDRVYIKNSCFNVTVADTPAARGRGLMFVTKLNPDAGMLFIFAQSDVYPFWMKNTLIPLDIIWLDENKKIVFIKNNAQPCGADVCLNIVPPAAARYVLEVNANTAERLNWESGDVMQIK</sequence>
<comment type="caution">
    <text evidence="1">The sequence shown here is derived from an EMBL/GenBank/DDBJ whole genome shotgun (WGS) entry which is preliminary data.</text>
</comment>